<name>A0A7K3WVN0_9FLAO</name>
<organism evidence="5 6">
    <name type="scientific">Cryomorpha ignava</name>
    <dbReference type="NCBI Taxonomy" id="101383"/>
    <lineage>
        <taxon>Bacteria</taxon>
        <taxon>Pseudomonadati</taxon>
        <taxon>Bacteroidota</taxon>
        <taxon>Flavobacteriia</taxon>
        <taxon>Flavobacteriales</taxon>
        <taxon>Cryomorphaceae</taxon>
        <taxon>Cryomorpha</taxon>
    </lineage>
</organism>
<dbReference type="InterPro" id="IPR013783">
    <property type="entry name" value="Ig-like_fold"/>
</dbReference>
<evidence type="ECO:0000313" key="5">
    <source>
        <dbReference type="EMBL" id="NEN25111.1"/>
    </source>
</evidence>
<keyword evidence="1" id="KW-0472">Membrane</keyword>
<keyword evidence="1" id="KW-1133">Transmembrane helix</keyword>
<dbReference type="Proteomes" id="UP000486602">
    <property type="component" value="Unassembled WGS sequence"/>
</dbReference>
<dbReference type="InterPro" id="IPR015943">
    <property type="entry name" value="WD40/YVTN_repeat-like_dom_sf"/>
</dbReference>
<dbReference type="InterPro" id="IPR011123">
    <property type="entry name" value="Y_Y_Y"/>
</dbReference>
<dbReference type="Gene3D" id="2.130.10.10">
    <property type="entry name" value="YVTN repeat-like/Quinoprotein amine dehydrogenase"/>
    <property type="match status" value="3"/>
</dbReference>
<dbReference type="SUPFAM" id="SSF50998">
    <property type="entry name" value="Quinoprotein alcohol dehydrogenase-like"/>
    <property type="match status" value="1"/>
</dbReference>
<dbReference type="Gene3D" id="2.60.40.10">
    <property type="entry name" value="Immunoglobulins"/>
    <property type="match status" value="1"/>
</dbReference>
<dbReference type="SUPFAM" id="SSF63829">
    <property type="entry name" value="Calcium-dependent phosphotriesterase"/>
    <property type="match status" value="2"/>
</dbReference>
<dbReference type="InterPro" id="IPR010559">
    <property type="entry name" value="Sig_transdc_His_kin_internal"/>
</dbReference>
<reference evidence="5 6" key="1">
    <citation type="submission" date="2020-02" db="EMBL/GenBank/DDBJ databases">
        <title>Out from the shadows clarifying the taxonomy of the family Cryomorphaceae and related taxa by utilizing the GTDB taxonomic framework.</title>
        <authorList>
            <person name="Bowman J.P."/>
        </authorList>
    </citation>
    <scope>NUCLEOTIDE SEQUENCE [LARGE SCALE GENOMIC DNA]</scope>
    <source>
        <strain evidence="5 6">QSSC 1-22</strain>
    </source>
</reference>
<evidence type="ECO:0000256" key="1">
    <source>
        <dbReference type="SAM" id="Phobius"/>
    </source>
</evidence>
<evidence type="ECO:0000313" key="6">
    <source>
        <dbReference type="Proteomes" id="UP000486602"/>
    </source>
</evidence>
<dbReference type="PANTHER" id="PTHR34220:SF7">
    <property type="entry name" value="SENSOR HISTIDINE KINASE YPDA"/>
    <property type="match status" value="1"/>
</dbReference>
<evidence type="ECO:0008006" key="7">
    <source>
        <dbReference type="Google" id="ProtNLM"/>
    </source>
</evidence>
<dbReference type="SUPFAM" id="SSF55874">
    <property type="entry name" value="ATPase domain of HSP90 chaperone/DNA topoisomerase II/histidine kinase"/>
    <property type="match status" value="1"/>
</dbReference>
<feature type="domain" description="Signal transduction histidine kinase internal region" evidence="3">
    <location>
        <begin position="785"/>
        <end position="864"/>
    </location>
</feature>
<sequence length="1000" mass="112305">MGQKSYYVFLILFFFSAITFAQQSSYVQYDTKDGLPQSQVRAIAQDSNGYLWIGTVGGLSRFDGYDFQNYSTEDGLPANQINCLLQGKEHFWIGSTGSLCRQNGLGFTTIPLPKEYGRSKIFDMAEDREGNLWVALAGEGLLKYDGVNFTAFTAKNGLPNNYLRSIELAPNGVLWVGTREGIILIENDEVKPPPLSELTFPSVADIIFTKDGVAVICTFGNGLILVENETIKQFTSTSGLPSDHIRCAAELPNGELWLGAKEGLIRYEFGKFTVLREEQGLQYSNVKSLDVDREGNLWVGTDGKGILLQAGRSFTSYTTQDGLHSDLAMDICQTDTGSLVFGSYDNGLAVFNGIDFSPYAYNEKLPNKTVWVIESDKYGTLWVGTSQGLFREERGQIKIIDATSGFPGNRITTILPEGRNVWVGAEDGFARLNSAGAIAAVFNDSTGFSGKRIRSIVKQGDDLWIGAESNVFKYDGQDFTTMQIDSVNDKPVYCLEIDKRGNIWAGTSNGLFYLNKDSAQFTRVEFGSGFASRNINFLTSLADSTLLIGTNNGLYRLELDVFFDRDIVKSKHYTNYEGLITGETNQNSVYYDGKVVWFGTTSGAIRFDPNRDASGSKMAPSLNLSKVQLFLQDADWAALGDSVSTKSGLPVNPELNFNQNYLTFYYSGVHFNNPQKVLYRYKLEGADEKWLGPTKSRSVTYAYLPHGDYTFLLESYSVDDPELVSEVKFNFSITPPFYLSTWFFILSGLLVVGLFYAIYRNRVQKELRKRATLQLEFQSRLMALESQTLNSSMNRHFIFNALNSIQYYINMQDRKSANRYLTSFAKLIRKNLDSSQQNETSLADELERIELYLSLEQMRFQNRFEYAINIDKAIDPERVEIPAMMLQPFLENSIWHGILPAEKHGVIGINISDFQDEVRIEIVDNGIGIETSLRNKNGSDNNHISKGMEITQSRIQLYRKMTGLNYRVEGPKELADSSGEIMGTTVFIRLPKDNQNPKHT</sequence>
<comment type="caution">
    <text evidence="5">The sequence shown here is derived from an EMBL/GenBank/DDBJ whole genome shotgun (WGS) entry which is preliminary data.</text>
</comment>
<dbReference type="Pfam" id="PF07495">
    <property type="entry name" value="Y_Y_Y"/>
    <property type="match status" value="1"/>
</dbReference>
<feature type="signal peptide" evidence="2">
    <location>
        <begin position="1"/>
        <end position="21"/>
    </location>
</feature>
<evidence type="ECO:0000259" key="3">
    <source>
        <dbReference type="Pfam" id="PF06580"/>
    </source>
</evidence>
<dbReference type="PANTHER" id="PTHR34220">
    <property type="entry name" value="SENSOR HISTIDINE KINASE YPDA"/>
    <property type="match status" value="1"/>
</dbReference>
<dbReference type="InterPro" id="IPR011047">
    <property type="entry name" value="Quinoprotein_ADH-like_sf"/>
</dbReference>
<feature type="transmembrane region" description="Helical" evidence="1">
    <location>
        <begin position="737"/>
        <end position="759"/>
    </location>
</feature>
<proteinExistence type="predicted"/>
<evidence type="ECO:0000256" key="2">
    <source>
        <dbReference type="SAM" id="SignalP"/>
    </source>
</evidence>
<dbReference type="EMBL" id="JAAGVY010000040">
    <property type="protein sequence ID" value="NEN25111.1"/>
    <property type="molecule type" value="Genomic_DNA"/>
</dbReference>
<dbReference type="Pfam" id="PF07494">
    <property type="entry name" value="Reg_prop"/>
    <property type="match status" value="5"/>
</dbReference>
<dbReference type="RefSeq" id="WP_163286570.1">
    <property type="nucleotide sequence ID" value="NZ_JAAGVY010000040.1"/>
</dbReference>
<dbReference type="InterPro" id="IPR050640">
    <property type="entry name" value="Bact_2-comp_sensor_kinase"/>
</dbReference>
<feature type="chain" id="PRO_5029703536" description="Histidine kinase" evidence="2">
    <location>
        <begin position="22"/>
        <end position="1000"/>
    </location>
</feature>
<protein>
    <recommendedName>
        <fullName evidence="7">Histidine kinase</fullName>
    </recommendedName>
</protein>
<feature type="domain" description="Two component regulator three Y" evidence="4">
    <location>
        <begin position="671"/>
        <end position="733"/>
    </location>
</feature>
<dbReference type="Gene3D" id="3.30.565.10">
    <property type="entry name" value="Histidine kinase-like ATPase, C-terminal domain"/>
    <property type="match status" value="1"/>
</dbReference>
<dbReference type="Pfam" id="PF06580">
    <property type="entry name" value="His_kinase"/>
    <property type="match status" value="1"/>
</dbReference>
<dbReference type="AlphaFoldDB" id="A0A7K3WVN0"/>
<keyword evidence="2" id="KW-0732">Signal</keyword>
<keyword evidence="6" id="KW-1185">Reference proteome</keyword>
<dbReference type="GO" id="GO:0016020">
    <property type="term" value="C:membrane"/>
    <property type="evidence" value="ECO:0007669"/>
    <property type="project" value="InterPro"/>
</dbReference>
<dbReference type="InterPro" id="IPR036890">
    <property type="entry name" value="HATPase_C_sf"/>
</dbReference>
<keyword evidence="1" id="KW-0812">Transmembrane</keyword>
<gene>
    <name evidence="5" type="ORF">G3O08_16545</name>
</gene>
<dbReference type="InterPro" id="IPR011110">
    <property type="entry name" value="Reg_prop"/>
</dbReference>
<dbReference type="GO" id="GO:0000155">
    <property type="term" value="F:phosphorelay sensor kinase activity"/>
    <property type="evidence" value="ECO:0007669"/>
    <property type="project" value="InterPro"/>
</dbReference>
<evidence type="ECO:0000259" key="4">
    <source>
        <dbReference type="Pfam" id="PF07495"/>
    </source>
</evidence>
<accession>A0A7K3WVN0</accession>